<evidence type="ECO:0000256" key="1">
    <source>
        <dbReference type="SAM" id="Coils"/>
    </source>
</evidence>
<proteinExistence type="predicted"/>
<name>A0ABP2AMX8_SARVE</name>
<evidence type="ECO:0000256" key="2">
    <source>
        <dbReference type="SAM" id="Phobius"/>
    </source>
</evidence>
<reference evidence="3 4" key="1">
    <citation type="submission" date="2015-09" db="EMBL/GenBank/DDBJ databases">
        <authorList>
            <consortium name="Pathogen Informatics"/>
            <person name="Wu L."/>
            <person name="Ma J."/>
        </authorList>
    </citation>
    <scope>NUCLEOTIDE SEQUENCE [LARGE SCALE GENOMIC DNA]</scope>
    <source>
        <strain evidence="3 4">2789STDY5834858</strain>
    </source>
</reference>
<keyword evidence="2" id="KW-1133">Transmembrane helix</keyword>
<dbReference type="EMBL" id="CYZR01000002">
    <property type="protein sequence ID" value="CUN60835.1"/>
    <property type="molecule type" value="Genomic_DNA"/>
</dbReference>
<sequence length="91" mass="10714">MALTSEDYLLGLEKEIMGSDYYKILEINTKETKRRNNIEVLENIDEINDRISKIEENLNKISNEQKKEKNYVLFGILLNLILNIILMLIII</sequence>
<organism evidence="3 4">
    <name type="scientific">Sarcina ventriculi</name>
    <name type="common">Clostridium ventriculi</name>
    <dbReference type="NCBI Taxonomy" id="1267"/>
    <lineage>
        <taxon>Bacteria</taxon>
        <taxon>Bacillati</taxon>
        <taxon>Bacillota</taxon>
        <taxon>Clostridia</taxon>
        <taxon>Eubacteriales</taxon>
        <taxon>Clostridiaceae</taxon>
        <taxon>Sarcina</taxon>
    </lineage>
</organism>
<evidence type="ECO:0000313" key="4">
    <source>
        <dbReference type="Proteomes" id="UP000095488"/>
    </source>
</evidence>
<keyword evidence="2" id="KW-0812">Transmembrane</keyword>
<gene>
    <name evidence="3" type="ORF">ERS852473_00614</name>
</gene>
<evidence type="ECO:0000313" key="3">
    <source>
        <dbReference type="EMBL" id="CUN60835.1"/>
    </source>
</evidence>
<feature type="coiled-coil region" evidence="1">
    <location>
        <begin position="37"/>
        <end position="64"/>
    </location>
</feature>
<accession>A0ABP2AMX8</accession>
<keyword evidence="1" id="KW-0175">Coiled coil</keyword>
<keyword evidence="2" id="KW-0472">Membrane</keyword>
<protein>
    <submittedName>
        <fullName evidence="3">Uncharacterized protein</fullName>
    </submittedName>
</protein>
<feature type="transmembrane region" description="Helical" evidence="2">
    <location>
        <begin position="71"/>
        <end position="90"/>
    </location>
</feature>
<dbReference type="Proteomes" id="UP000095488">
    <property type="component" value="Unassembled WGS sequence"/>
</dbReference>
<dbReference type="RefSeq" id="WP_055257533.1">
    <property type="nucleotide sequence ID" value="NZ_BCMV01000025.1"/>
</dbReference>
<keyword evidence="4" id="KW-1185">Reference proteome</keyword>
<comment type="caution">
    <text evidence="3">The sequence shown here is derived from an EMBL/GenBank/DDBJ whole genome shotgun (WGS) entry which is preliminary data.</text>
</comment>